<protein>
    <submittedName>
        <fullName evidence="4">Armadillo repeat containing 4</fullName>
    </submittedName>
</protein>
<feature type="repeat" description="ARM" evidence="1">
    <location>
        <begin position="902"/>
        <end position="935"/>
    </location>
</feature>
<dbReference type="PROSITE" id="PS50176">
    <property type="entry name" value="ARM_REPEAT"/>
    <property type="match status" value="3"/>
</dbReference>
<reference evidence="4" key="1">
    <citation type="submission" date="2025-08" db="UniProtKB">
        <authorList>
            <consortium name="Ensembl"/>
        </authorList>
    </citation>
    <scope>IDENTIFICATION</scope>
</reference>
<proteinExistence type="predicted"/>
<feature type="repeat" description="ARM" evidence="1">
    <location>
        <begin position="470"/>
        <end position="512"/>
    </location>
</feature>
<organism evidence="4 5">
    <name type="scientific">Cyprinus carpio</name>
    <name type="common">Common carp</name>
    <dbReference type="NCBI Taxonomy" id="7962"/>
    <lineage>
        <taxon>Eukaryota</taxon>
        <taxon>Metazoa</taxon>
        <taxon>Chordata</taxon>
        <taxon>Craniata</taxon>
        <taxon>Vertebrata</taxon>
        <taxon>Euteleostomi</taxon>
        <taxon>Actinopterygii</taxon>
        <taxon>Neopterygii</taxon>
        <taxon>Teleostei</taxon>
        <taxon>Ostariophysi</taxon>
        <taxon>Cypriniformes</taxon>
        <taxon>Cyprinidae</taxon>
        <taxon>Cyprininae</taxon>
        <taxon>Cyprinus</taxon>
    </lineage>
</organism>
<feature type="transmembrane region" description="Helical" evidence="3">
    <location>
        <begin position="288"/>
        <end position="307"/>
    </location>
</feature>
<dbReference type="Proteomes" id="UP000694700">
    <property type="component" value="Unplaced"/>
</dbReference>
<feature type="region of interest" description="Disordered" evidence="2">
    <location>
        <begin position="355"/>
        <end position="377"/>
    </location>
</feature>
<dbReference type="InterPro" id="IPR011989">
    <property type="entry name" value="ARM-like"/>
</dbReference>
<dbReference type="GO" id="GO:0048513">
    <property type="term" value="P:animal organ development"/>
    <property type="evidence" value="ECO:0007669"/>
    <property type="project" value="UniProtKB-ARBA"/>
</dbReference>
<feature type="transmembrane region" description="Helical" evidence="3">
    <location>
        <begin position="313"/>
        <end position="332"/>
    </location>
</feature>
<evidence type="ECO:0000256" key="3">
    <source>
        <dbReference type="SAM" id="Phobius"/>
    </source>
</evidence>
<dbReference type="Pfam" id="PF00514">
    <property type="entry name" value="Arm"/>
    <property type="match status" value="2"/>
</dbReference>
<dbReference type="SMART" id="SM00185">
    <property type="entry name" value="ARM"/>
    <property type="match status" value="12"/>
</dbReference>
<sequence length="983" mass="108859">MGETFSRAIQWSSDADQLENSPLNNDILTEILLFTEDFDDRYPKEARILFREPLQWKTSLEAADFTSDIYDTRGEAAVSLECDDNGSPLLQLSPPDITVHSFYHLSNLLQLSKDKTMKEIRACLEGDTLIVHAFIAILLLLVNELYFCSVCVFLPREGRLSPEAVNTEVDLLKRFCGTGENRALKSVSYTSDYVFSNGCRSPPWRQMDGEICSLIIETCDTEPTLFITCSTSGVFYDERINGEGGVNYYMRKSELYKDIMTLLKNMSPHFAVAANEQVLLNTPGIQQFYLFQHILVMPYFLSCWFNTSDWHCWVSISLIVLVILFHYIKLWASLNINMSNRCICVCMHSKSPGGAGDFSESSSEDEEDEEQPERRAEIPTDLPSEYWQIQKLVKYLKGANQTATVIVLCALRDFNLVQETCQLAIRDVGGLEVLINLLDTDDIRCKIGSLKILKEISCNSQIRQTIADLGGLQTMVSILDSPDKELKGLAAETIANVAKFRRARRTVRQHGGIKRLVELLDCLPDSVSLSAEQERDADVARCGALALWSCSKSTRNKESIRRAGGIPLLARLLKSSQKNMLIPVVGTLQECASEKSYRIAIQTEGMIEDLVKNLSCDNQELQMHCASAIFKVRPGSDCQCEDKHTRDLVRQYEGLKPLVMLLNEAENKQLLAATTGAIWKCSISLENVAKFQEYKALEILVGLLKDQPEEVLVNVVGALAECAQISENLATIRKSGGIQPLVNLLTGTNQALLGNVTRAVGACATDPENMVIIDRLDGVRLLWSLLKNPNPEVQANAAWAICPCIENTKDAGEMVRSFVGGLELIVNLLKSQNKDVLASVCAAIAKIAKDVENLAVITDHGVVPMLANLTNTGDDKLRRYLAEAIACCCKWGSNCVSFGEAGAVAPLVHYLHSKDPSVHQATARALFELSKDPNNCITMHENGVVKLLLIMIGSTDEILQEAAASCVANIRRLALANDKAKYG</sequence>
<evidence type="ECO:0000313" key="5">
    <source>
        <dbReference type="Proteomes" id="UP000694700"/>
    </source>
</evidence>
<evidence type="ECO:0000256" key="2">
    <source>
        <dbReference type="SAM" id="MobiDB-lite"/>
    </source>
</evidence>
<accession>A0A8C1ZPW6</accession>
<feature type="repeat" description="ARM" evidence="1">
    <location>
        <begin position="820"/>
        <end position="862"/>
    </location>
</feature>
<keyword evidence="3" id="KW-0472">Membrane</keyword>
<dbReference type="Ensembl" id="ENSCCRT00015096646.1">
    <property type="protein sequence ID" value="ENSCCRP00015093628.1"/>
    <property type="gene ID" value="ENSCCRG00015037707.1"/>
</dbReference>
<dbReference type="InterPro" id="IPR000225">
    <property type="entry name" value="Armadillo"/>
</dbReference>
<dbReference type="Gene3D" id="1.25.10.10">
    <property type="entry name" value="Leucine-rich Repeat Variant"/>
    <property type="match status" value="4"/>
</dbReference>
<keyword evidence="3" id="KW-1133">Transmembrane helix</keyword>
<dbReference type="AlphaFoldDB" id="A0A8C1ZPW6"/>
<dbReference type="PANTHER" id="PTHR46241:SF1">
    <property type="entry name" value="OUTER DYNEIN ARM-DOCKING COMPLEX SUBUNIT 2"/>
    <property type="match status" value="1"/>
</dbReference>
<keyword evidence="3" id="KW-0812">Transmembrane</keyword>
<evidence type="ECO:0000313" key="4">
    <source>
        <dbReference type="Ensembl" id="ENSCCRP00015093628.1"/>
    </source>
</evidence>
<feature type="compositionally biased region" description="Acidic residues" evidence="2">
    <location>
        <begin position="362"/>
        <end position="371"/>
    </location>
</feature>
<dbReference type="InterPro" id="IPR016024">
    <property type="entry name" value="ARM-type_fold"/>
</dbReference>
<dbReference type="SUPFAM" id="SSF48371">
    <property type="entry name" value="ARM repeat"/>
    <property type="match status" value="2"/>
</dbReference>
<evidence type="ECO:0000256" key="1">
    <source>
        <dbReference type="PROSITE-ProRule" id="PRU00259"/>
    </source>
</evidence>
<name>A0A8C1ZPW6_CYPCA</name>
<dbReference type="PANTHER" id="PTHR46241">
    <property type="entry name" value="ARMADILLO REPEAT-CONTAINING PROTEIN 4 ARMC4"/>
    <property type="match status" value="1"/>
</dbReference>